<protein>
    <recommendedName>
        <fullName evidence="3">DUF2795 domain-containing protein</fullName>
    </recommendedName>
</protein>
<dbReference type="AlphaFoldDB" id="F3YYX5"/>
<proteinExistence type="predicted"/>
<dbReference type="eggNOG" id="ENOG5033FKY">
    <property type="taxonomic scope" value="Bacteria"/>
</dbReference>
<dbReference type="HOGENOM" id="CLU_159338_2_1_7"/>
<accession>F3YYX5</accession>
<reference evidence="1 2" key="1">
    <citation type="journal article" date="2011" name="J. Bacteriol.">
        <title>Genome sequence of the mercury-methylating and pleomorphic Desulfovibrio africanus Strain Walvis Bay.</title>
        <authorList>
            <person name="Brown S.D."/>
            <person name="Wall J.D."/>
            <person name="Kucken A.M."/>
            <person name="Gilmour C.C."/>
            <person name="Podar M."/>
            <person name="Brandt C.C."/>
            <person name="Teshima H."/>
            <person name="Detter J.C."/>
            <person name="Han C.S."/>
            <person name="Land M.L."/>
            <person name="Lucas S."/>
            <person name="Han J."/>
            <person name="Pennacchio L."/>
            <person name="Nolan M."/>
            <person name="Pitluck S."/>
            <person name="Woyke T."/>
            <person name="Goodwin L."/>
            <person name="Palumbo A.V."/>
            <person name="Elias D.A."/>
        </authorList>
    </citation>
    <scope>NUCLEOTIDE SEQUENCE [LARGE SCALE GENOMIC DNA]</scope>
    <source>
        <strain evidence="1 2">Walvis Bay</strain>
    </source>
</reference>
<dbReference type="RefSeq" id="WP_014259418.1">
    <property type="nucleotide sequence ID" value="NC_016629.1"/>
</dbReference>
<sequence>MTRGVGGHSPANVAKFLSGINFPAKKKDLVAHAKKNKADKGVLEELQNFPEQEYHSMADVMKGYGKEH</sequence>
<organism evidence="1 2">
    <name type="scientific">Desulfocurvibacter africanus subsp. africanus str. Walvis Bay</name>
    <dbReference type="NCBI Taxonomy" id="690850"/>
    <lineage>
        <taxon>Bacteria</taxon>
        <taxon>Pseudomonadati</taxon>
        <taxon>Thermodesulfobacteriota</taxon>
        <taxon>Desulfovibrionia</taxon>
        <taxon>Desulfovibrionales</taxon>
        <taxon>Desulfovibrionaceae</taxon>
        <taxon>Desulfocurvibacter</taxon>
    </lineage>
</organism>
<name>F3YYX5_DESAF</name>
<dbReference type="InterPro" id="IPR021527">
    <property type="entry name" value="DUF2795"/>
</dbReference>
<keyword evidence="2" id="KW-1185">Reference proteome</keyword>
<dbReference type="EMBL" id="CP003221">
    <property type="protein sequence ID" value="EGJ49620.1"/>
    <property type="molecule type" value="Genomic_DNA"/>
</dbReference>
<dbReference type="KEGG" id="daf:Desaf_1281"/>
<dbReference type="Pfam" id="PF11387">
    <property type="entry name" value="DUF2795"/>
    <property type="match status" value="1"/>
</dbReference>
<evidence type="ECO:0008006" key="3">
    <source>
        <dbReference type="Google" id="ProtNLM"/>
    </source>
</evidence>
<evidence type="ECO:0000313" key="2">
    <source>
        <dbReference type="Proteomes" id="UP000007844"/>
    </source>
</evidence>
<evidence type="ECO:0000313" key="1">
    <source>
        <dbReference type="EMBL" id="EGJ49620.1"/>
    </source>
</evidence>
<dbReference type="Proteomes" id="UP000007844">
    <property type="component" value="Chromosome"/>
</dbReference>
<gene>
    <name evidence="1" type="ORF">Desaf_1281</name>
</gene>